<feature type="compositionally biased region" description="Basic and acidic residues" evidence="1">
    <location>
        <begin position="76"/>
        <end position="92"/>
    </location>
</feature>
<evidence type="ECO:0000313" key="2">
    <source>
        <dbReference type="EMBL" id="KXS16280.1"/>
    </source>
</evidence>
<keyword evidence="3" id="KW-1185">Reference proteome</keyword>
<evidence type="ECO:0000313" key="3">
    <source>
        <dbReference type="Proteomes" id="UP000070544"/>
    </source>
</evidence>
<evidence type="ECO:0000256" key="1">
    <source>
        <dbReference type="SAM" id="MobiDB-lite"/>
    </source>
</evidence>
<dbReference type="AlphaFoldDB" id="A0A139AHP1"/>
<proteinExistence type="predicted"/>
<accession>A0A139AHP1</accession>
<feature type="region of interest" description="Disordered" evidence="1">
    <location>
        <begin position="76"/>
        <end position="103"/>
    </location>
</feature>
<reference evidence="2 3" key="1">
    <citation type="journal article" date="2015" name="Genome Biol. Evol.">
        <title>Phylogenomic analyses indicate that early fungi evolved digesting cell walls of algal ancestors of land plants.</title>
        <authorList>
            <person name="Chang Y."/>
            <person name="Wang S."/>
            <person name="Sekimoto S."/>
            <person name="Aerts A.L."/>
            <person name="Choi C."/>
            <person name="Clum A."/>
            <person name="LaButti K.M."/>
            <person name="Lindquist E.A."/>
            <person name="Yee Ngan C."/>
            <person name="Ohm R.A."/>
            <person name="Salamov A.A."/>
            <person name="Grigoriev I.V."/>
            <person name="Spatafora J.W."/>
            <person name="Berbee M.L."/>
        </authorList>
    </citation>
    <scope>NUCLEOTIDE SEQUENCE [LARGE SCALE GENOMIC DNA]</scope>
    <source>
        <strain evidence="2 3">JEL478</strain>
    </source>
</reference>
<name>A0A139AHP1_GONPJ</name>
<sequence>MHVGWCHVPLGQRTGTGNDRGGARAACGICVVGDKSWRAHCAIVVIQGQKLFLLQRQCGGSRVRVVERMQGRVEGKRDIGGARAEQSKRAERSNQMTWEASEASRARAEREMSFYARPQMDGLFVDGHAHRSRDQSTPEPPHITLFSVGWAI</sequence>
<dbReference type="EMBL" id="KQ965754">
    <property type="protein sequence ID" value="KXS16280.1"/>
    <property type="molecule type" value="Genomic_DNA"/>
</dbReference>
<organism evidence="2 3">
    <name type="scientific">Gonapodya prolifera (strain JEL478)</name>
    <name type="common">Monoblepharis prolifera</name>
    <dbReference type="NCBI Taxonomy" id="1344416"/>
    <lineage>
        <taxon>Eukaryota</taxon>
        <taxon>Fungi</taxon>
        <taxon>Fungi incertae sedis</taxon>
        <taxon>Chytridiomycota</taxon>
        <taxon>Chytridiomycota incertae sedis</taxon>
        <taxon>Monoblepharidomycetes</taxon>
        <taxon>Monoblepharidales</taxon>
        <taxon>Gonapodyaceae</taxon>
        <taxon>Gonapodya</taxon>
    </lineage>
</organism>
<dbReference type="Proteomes" id="UP000070544">
    <property type="component" value="Unassembled WGS sequence"/>
</dbReference>
<gene>
    <name evidence="2" type="ORF">M427DRAFT_295654</name>
</gene>
<protein>
    <submittedName>
        <fullName evidence="2">Uncharacterized protein</fullName>
    </submittedName>
</protein>